<organism evidence="2 3">
    <name type="scientific">Penicillium salamii</name>
    <dbReference type="NCBI Taxonomy" id="1612424"/>
    <lineage>
        <taxon>Eukaryota</taxon>
        <taxon>Fungi</taxon>
        <taxon>Dikarya</taxon>
        <taxon>Ascomycota</taxon>
        <taxon>Pezizomycotina</taxon>
        <taxon>Eurotiomycetes</taxon>
        <taxon>Eurotiomycetidae</taxon>
        <taxon>Eurotiales</taxon>
        <taxon>Aspergillaceae</taxon>
        <taxon>Penicillium</taxon>
    </lineage>
</organism>
<evidence type="ECO:0000256" key="1">
    <source>
        <dbReference type="SAM" id="MobiDB-lite"/>
    </source>
</evidence>
<dbReference type="Proteomes" id="UP001152646">
    <property type="component" value="Unassembled WGS sequence"/>
</dbReference>
<protein>
    <submittedName>
        <fullName evidence="2">Uncharacterized protein</fullName>
    </submittedName>
</protein>
<name>A0A9W4NVV7_9EURO</name>
<accession>A0A9W4NVV7</accession>
<dbReference type="OrthoDB" id="10456230at2759"/>
<reference evidence="2" key="1">
    <citation type="submission" date="2021-07" db="EMBL/GenBank/DDBJ databases">
        <authorList>
            <person name="Branca A.L. A."/>
        </authorList>
    </citation>
    <scope>NUCLEOTIDE SEQUENCE</scope>
</reference>
<feature type="compositionally biased region" description="Polar residues" evidence="1">
    <location>
        <begin position="52"/>
        <end position="70"/>
    </location>
</feature>
<evidence type="ECO:0000313" key="3">
    <source>
        <dbReference type="Proteomes" id="UP001152646"/>
    </source>
</evidence>
<evidence type="ECO:0000313" key="2">
    <source>
        <dbReference type="EMBL" id="CAG8422714.1"/>
    </source>
</evidence>
<dbReference type="AlphaFoldDB" id="A0A9W4NVV7"/>
<sequence length="153" mass="16366">MACTYNFDVLPTTASPQSPSPPNLERRSSLKGCVFSMIFIAPGQPVQDRRATTSSVSSNLSTHLTSSVETLSAKVPKVKATVSNQVAPGRRTSTLQISNNPATCNPQSNTTSKPTLHSMANNTHNPNSPTPPTTHSPKMAMLPRPIPQNNKCQ</sequence>
<feature type="compositionally biased region" description="Polar residues" evidence="1">
    <location>
        <begin position="82"/>
        <end position="120"/>
    </location>
</feature>
<dbReference type="EMBL" id="CAJVPA010000249">
    <property type="protein sequence ID" value="CAG8422714.1"/>
    <property type="molecule type" value="Genomic_DNA"/>
</dbReference>
<proteinExistence type="predicted"/>
<feature type="region of interest" description="Disordered" evidence="1">
    <location>
        <begin position="82"/>
        <end position="153"/>
    </location>
</feature>
<feature type="region of interest" description="Disordered" evidence="1">
    <location>
        <begin position="1"/>
        <end position="27"/>
    </location>
</feature>
<feature type="region of interest" description="Disordered" evidence="1">
    <location>
        <begin position="46"/>
        <end position="70"/>
    </location>
</feature>
<comment type="caution">
    <text evidence="2">The sequence shown here is derived from an EMBL/GenBank/DDBJ whole genome shotgun (WGS) entry which is preliminary data.</text>
</comment>
<gene>
    <name evidence="2" type="ORF">PSALAMII_LOCUS10385</name>
</gene>